<evidence type="ECO:0000313" key="5">
    <source>
        <dbReference type="Proteomes" id="UP001370758"/>
    </source>
</evidence>
<dbReference type="InterPro" id="IPR036188">
    <property type="entry name" value="FAD/NAD-bd_sf"/>
</dbReference>
<dbReference type="GO" id="GO:0016491">
    <property type="term" value="F:oxidoreductase activity"/>
    <property type="evidence" value="ECO:0007669"/>
    <property type="project" value="UniProtKB-KW"/>
</dbReference>
<evidence type="ECO:0000256" key="3">
    <source>
        <dbReference type="ARBA" id="ARBA00023002"/>
    </source>
</evidence>
<accession>A0AAV9W050</accession>
<comment type="caution">
    <text evidence="4">The sequence shown here is derived from an EMBL/GenBank/DDBJ whole genome shotgun (WGS) entry which is preliminary data.</text>
</comment>
<protein>
    <recommendedName>
        <fullName evidence="6">FAD/NAD(P)-binding domain-containing protein</fullName>
    </recommendedName>
</protein>
<sequence length="596" mass="67228">MEASHIHIQEQAIAPISDERFDLIIIGAGIYGLYAAKTFLTICPSINLLVVESLPSVGGVWSKDRVYPGLRIQHHSKFFEFSELRYEDVPEIDMDYNGRGYLSGHSWCQYFQAWAEKVGVMKHVRLNTRVQQVFRQSGEEYLWRCKIDDNHSLLSKRLIIATGIASFPRYPDLDYSKFAGPVMHHQYFGERHGELATEDIEEVVVYGSSKSSLDAIIHLAEAGKKVKWIIRKEGRGPLWIVDLKGSRSDVILIRLVSTIFPSPYQNDGFSGLHHFFKQTFLGKALQKYAYEKFGSVLLKEYKLDGPEVDEVLVPVIPKYSPLWNHNISGADNYDTSLYDCIRSGKIEMIRDTITSLEGKSVTLASGAKLTTGAVVFATGFKTTIPFIAEDLAVRIGLPSTNYPEEYLEKWRLLEDEADKRAYKANPFLKSAPKPPPYLLSDPEAGKLRLYHHILPTDPEFLDGSLAILGSFSAASTLQSAMIVSLWAAAYMFGKVELPSQDEMEKIAAYQIRSHQIRNPGMINDLPWVGFEFLAYSVMMLKELGLNPWRKKGWYSELIHPYTCQDYGDLAKEWVEKHGTVESPGSPAPALPKPADS</sequence>
<name>A0AAV9W050_9PEZI</name>
<dbReference type="AlphaFoldDB" id="A0AAV9W050"/>
<dbReference type="SUPFAM" id="SSF51905">
    <property type="entry name" value="FAD/NAD(P)-binding domain"/>
    <property type="match status" value="2"/>
</dbReference>
<reference evidence="4 5" key="1">
    <citation type="submission" date="2023-08" db="EMBL/GenBank/DDBJ databases">
        <authorList>
            <person name="Palmer J.M."/>
        </authorList>
    </citation>
    <scope>NUCLEOTIDE SEQUENCE [LARGE SCALE GENOMIC DNA]</scope>
    <source>
        <strain evidence="4 5">TWF481</strain>
    </source>
</reference>
<keyword evidence="2" id="KW-0274">FAD</keyword>
<dbReference type="InterPro" id="IPR050346">
    <property type="entry name" value="FMO-like"/>
</dbReference>
<dbReference type="Pfam" id="PF13738">
    <property type="entry name" value="Pyr_redox_3"/>
    <property type="match status" value="1"/>
</dbReference>
<dbReference type="EMBL" id="JAVHJL010000007">
    <property type="protein sequence ID" value="KAK6499822.1"/>
    <property type="molecule type" value="Genomic_DNA"/>
</dbReference>
<dbReference type="PANTHER" id="PTHR23023">
    <property type="entry name" value="DIMETHYLANILINE MONOOXYGENASE"/>
    <property type="match status" value="1"/>
</dbReference>
<evidence type="ECO:0000256" key="2">
    <source>
        <dbReference type="ARBA" id="ARBA00022827"/>
    </source>
</evidence>
<dbReference type="Proteomes" id="UP001370758">
    <property type="component" value="Unassembled WGS sequence"/>
</dbReference>
<keyword evidence="3" id="KW-0560">Oxidoreductase</keyword>
<organism evidence="4 5">
    <name type="scientific">Arthrobotrys musiformis</name>
    <dbReference type="NCBI Taxonomy" id="47236"/>
    <lineage>
        <taxon>Eukaryota</taxon>
        <taxon>Fungi</taxon>
        <taxon>Dikarya</taxon>
        <taxon>Ascomycota</taxon>
        <taxon>Pezizomycotina</taxon>
        <taxon>Orbiliomycetes</taxon>
        <taxon>Orbiliales</taxon>
        <taxon>Orbiliaceae</taxon>
        <taxon>Arthrobotrys</taxon>
    </lineage>
</organism>
<keyword evidence="1" id="KW-0285">Flavoprotein</keyword>
<proteinExistence type="predicted"/>
<evidence type="ECO:0000256" key="1">
    <source>
        <dbReference type="ARBA" id="ARBA00022630"/>
    </source>
</evidence>
<evidence type="ECO:0008006" key="6">
    <source>
        <dbReference type="Google" id="ProtNLM"/>
    </source>
</evidence>
<gene>
    <name evidence="4" type="ORF">TWF481_010180</name>
</gene>
<evidence type="ECO:0000313" key="4">
    <source>
        <dbReference type="EMBL" id="KAK6499822.1"/>
    </source>
</evidence>
<dbReference type="Gene3D" id="3.50.50.60">
    <property type="entry name" value="FAD/NAD(P)-binding domain"/>
    <property type="match status" value="1"/>
</dbReference>
<keyword evidence="5" id="KW-1185">Reference proteome</keyword>